<organism evidence="3 4">
    <name type="scientific">Streptomyces alfalfae</name>
    <dbReference type="NCBI Taxonomy" id="1642299"/>
    <lineage>
        <taxon>Bacteria</taxon>
        <taxon>Bacillati</taxon>
        <taxon>Actinomycetota</taxon>
        <taxon>Actinomycetes</taxon>
        <taxon>Kitasatosporales</taxon>
        <taxon>Streptomycetaceae</taxon>
        <taxon>Streptomyces</taxon>
    </lineage>
</organism>
<name>A0A7T4PBS8_9ACTN</name>
<feature type="region of interest" description="Disordered" evidence="1">
    <location>
        <begin position="131"/>
        <end position="156"/>
    </location>
</feature>
<feature type="domain" description="Cupin type-2" evidence="2">
    <location>
        <begin position="57"/>
        <end position="127"/>
    </location>
</feature>
<dbReference type="RefSeq" id="WP_198501489.1">
    <property type="nucleotide sequence ID" value="NZ_CP065959.1"/>
</dbReference>
<gene>
    <name evidence="3" type="ORF">I8755_01600</name>
</gene>
<evidence type="ECO:0000256" key="1">
    <source>
        <dbReference type="SAM" id="MobiDB-lite"/>
    </source>
</evidence>
<dbReference type="Pfam" id="PF07883">
    <property type="entry name" value="Cupin_2"/>
    <property type="match status" value="1"/>
</dbReference>
<evidence type="ECO:0000313" key="4">
    <source>
        <dbReference type="Proteomes" id="UP000596130"/>
    </source>
</evidence>
<protein>
    <submittedName>
        <fullName evidence="3">Cupin domain-containing protein</fullName>
    </submittedName>
</protein>
<reference evidence="3 4" key="1">
    <citation type="submission" date="2020-12" db="EMBL/GenBank/DDBJ databases">
        <title>Identification and biosynthesis of polyene macrolides produced by Streptomyces alfalfae Men-myco-93-63.</title>
        <authorList>
            <person name="Liu D."/>
            <person name="Li Y."/>
            <person name="Liu L."/>
            <person name="Han X."/>
            <person name="Shen F."/>
        </authorList>
    </citation>
    <scope>NUCLEOTIDE SEQUENCE [LARGE SCALE GENOMIC DNA]</scope>
    <source>
        <strain evidence="3 4">Men-myco-93-63</strain>
    </source>
</reference>
<sequence>MRISDHERDAMDLRTTPVHLGLGSRANPVEGFTWDPEVLQAYSAAVAADGAEGRMVMMFDGDGPGDHWESHPAGDELVVCLSGSVTVTRDIDGVRDRVLLGPGEATINPAGVWHAVDMEGPTSLLSITATLGTEHRPRTGPRPTERVGTPGPQEAP</sequence>
<dbReference type="Gene3D" id="2.60.120.10">
    <property type="entry name" value="Jelly Rolls"/>
    <property type="match status" value="1"/>
</dbReference>
<evidence type="ECO:0000313" key="3">
    <source>
        <dbReference type="EMBL" id="QQC87252.1"/>
    </source>
</evidence>
<dbReference type="InterPro" id="IPR014710">
    <property type="entry name" value="RmlC-like_jellyroll"/>
</dbReference>
<evidence type="ECO:0000259" key="2">
    <source>
        <dbReference type="Pfam" id="PF07883"/>
    </source>
</evidence>
<proteinExistence type="predicted"/>
<dbReference type="InterPro" id="IPR011051">
    <property type="entry name" value="RmlC_Cupin_sf"/>
</dbReference>
<dbReference type="InterPro" id="IPR013096">
    <property type="entry name" value="Cupin_2"/>
</dbReference>
<accession>A0A7T4PBS8</accession>
<dbReference type="AlphaFoldDB" id="A0A7T4PBS8"/>
<dbReference type="EMBL" id="CP065959">
    <property type="protein sequence ID" value="QQC87252.1"/>
    <property type="molecule type" value="Genomic_DNA"/>
</dbReference>
<dbReference type="Proteomes" id="UP000596130">
    <property type="component" value="Chromosome"/>
</dbReference>
<dbReference type="SUPFAM" id="SSF51182">
    <property type="entry name" value="RmlC-like cupins"/>
    <property type="match status" value="1"/>
</dbReference>